<proteinExistence type="predicted"/>
<name>A0A7R9H069_TIMCR</name>
<accession>A0A7R9H069</accession>
<keyword evidence="1" id="KW-1133">Transmembrane helix</keyword>
<dbReference type="EMBL" id="OC318793">
    <property type="protein sequence ID" value="CAD7403267.1"/>
    <property type="molecule type" value="Genomic_DNA"/>
</dbReference>
<reference evidence="2" key="1">
    <citation type="submission" date="2020-11" db="EMBL/GenBank/DDBJ databases">
        <authorList>
            <person name="Tran Van P."/>
        </authorList>
    </citation>
    <scope>NUCLEOTIDE SEQUENCE</scope>
</reference>
<organism evidence="2">
    <name type="scientific">Timema cristinae</name>
    <name type="common">Walking stick</name>
    <dbReference type="NCBI Taxonomy" id="61476"/>
    <lineage>
        <taxon>Eukaryota</taxon>
        <taxon>Metazoa</taxon>
        <taxon>Ecdysozoa</taxon>
        <taxon>Arthropoda</taxon>
        <taxon>Hexapoda</taxon>
        <taxon>Insecta</taxon>
        <taxon>Pterygota</taxon>
        <taxon>Neoptera</taxon>
        <taxon>Polyneoptera</taxon>
        <taxon>Phasmatodea</taxon>
        <taxon>Timematodea</taxon>
        <taxon>Timematoidea</taxon>
        <taxon>Timematidae</taxon>
        <taxon>Timema</taxon>
    </lineage>
</organism>
<protein>
    <submittedName>
        <fullName evidence="2">Uncharacterized protein</fullName>
    </submittedName>
</protein>
<feature type="transmembrane region" description="Helical" evidence="1">
    <location>
        <begin position="12"/>
        <end position="36"/>
    </location>
</feature>
<sequence>MERAIWNSIVNILVSAGVLSQVCSYCLLLAPVWLGLNMFQVLGRTLCYVTLAWFSASEQRDNTQLNIKKSALEPLLHHKLQFPPTLSSSAALYHSRRDGCDAWRRDACTIDSNQTEICLFMIAVLTVVEAAGDDDVLLVPCSSVPQCAARTRDAVSRGGPEYLQTRSQEMEEAVSSQRSHIPGQEV</sequence>
<evidence type="ECO:0000256" key="1">
    <source>
        <dbReference type="SAM" id="Phobius"/>
    </source>
</evidence>
<gene>
    <name evidence="2" type="ORF">TCEB3V08_LOCUS6900</name>
</gene>
<evidence type="ECO:0000313" key="2">
    <source>
        <dbReference type="EMBL" id="CAD7403267.1"/>
    </source>
</evidence>
<dbReference type="AlphaFoldDB" id="A0A7R9H069"/>
<keyword evidence="1" id="KW-0812">Transmembrane</keyword>
<keyword evidence="1" id="KW-0472">Membrane</keyword>